<sequence>MTAITAASLPGRGNFLANMKIRTRVILGFLCVLAILAAIALVGFFGFSRVATEFANYTDVVNIASDAQTIERNLTDLRRHVEMFVETGDAADADATHEIEKQLEDDIATGSSEAIDDAQKQDIQGIGTSLKDLVTDFDKVVDIETQRTHIATDVLDVEGPKLADDFVDVGRQASQDGNSAASVLASTALLEMMKARLYANLMLDRHESSNAQAAEEAFQGVKKSLEDLDKLTLTPALRSEVDQIKTLVASYEDAFQQSKTFDDNLESLTTVTIAGEVKAITGDADAIKKDAASDEEQDATDTDGVIAGTKTLSTLLSAGGLVLGLVIAWLIGRGISRPIVAMTGAMTRLAGGDKAITVPALGRKDEIGQMADAVEVFKQNAIEMDRLAAEQAKEQERKEARQRAIEGYIKSFDESVSGLLGILASAATEMRSTAESMSATAEETSRQSTAVAAASEEASTNVQTVAAAAEELTSSISEITRRVSESTQIAGRAVDEATRTNGAVRGLADAAQKIGNVVQLINDIASQTNLLALNATIEAARAGEAGKGFAVVASEVKSLATQTSKATEEIAGQIQAMQGATDGAVTAIEGIGSTITKISEIATAIASAVEEQGAATQEIARNVQQAAAGTSEVSTNITGVTQAAGQTGAASAQVLSTAGDLAKQSEVLRGEVSKFLDNIRAA</sequence>
<dbReference type="KEGG" id="htq:FRZ44_18680"/>
<reference evidence="11 12" key="1">
    <citation type="submission" date="2019-08" db="EMBL/GenBank/DDBJ databases">
        <title>Hyperibacter terrae gen. nov., sp. nov. and Hyperibacter viscosus sp. nov., two new members in the family Rhodospirillaceae isolated from the rhizosphere of Hypericum perforatum.</title>
        <authorList>
            <person name="Noviana Z."/>
        </authorList>
    </citation>
    <scope>NUCLEOTIDE SEQUENCE [LARGE SCALE GENOMIC DNA]</scope>
    <source>
        <strain evidence="11 12">R5913</strain>
    </source>
</reference>
<dbReference type="Pfam" id="PF00015">
    <property type="entry name" value="MCPsignal"/>
    <property type="match status" value="1"/>
</dbReference>
<keyword evidence="2" id="KW-0997">Cell inner membrane</keyword>
<organism evidence="11 12">
    <name type="scientific">Hypericibacter terrae</name>
    <dbReference type="NCBI Taxonomy" id="2602015"/>
    <lineage>
        <taxon>Bacteria</taxon>
        <taxon>Pseudomonadati</taxon>
        <taxon>Pseudomonadota</taxon>
        <taxon>Alphaproteobacteria</taxon>
        <taxon>Rhodospirillales</taxon>
        <taxon>Dongiaceae</taxon>
        <taxon>Hypericibacter</taxon>
    </lineage>
</organism>
<evidence type="ECO:0000256" key="3">
    <source>
        <dbReference type="ARBA" id="ARBA00023224"/>
    </source>
</evidence>
<evidence type="ECO:0000256" key="4">
    <source>
        <dbReference type="ARBA" id="ARBA00029447"/>
    </source>
</evidence>
<evidence type="ECO:0000259" key="7">
    <source>
        <dbReference type="PROSITE" id="PS50111"/>
    </source>
</evidence>
<keyword evidence="6" id="KW-0472">Membrane</keyword>
<keyword evidence="12" id="KW-1185">Reference proteome</keyword>
<dbReference type="EMBL" id="CP042906">
    <property type="protein sequence ID" value="QEX16573.1"/>
    <property type="molecule type" value="Genomic_DNA"/>
</dbReference>
<dbReference type="Gene3D" id="1.10.287.950">
    <property type="entry name" value="Methyl-accepting chemotaxis protein"/>
    <property type="match status" value="1"/>
</dbReference>
<dbReference type="SUPFAM" id="SSF58104">
    <property type="entry name" value="Methyl-accepting chemotaxis protein (MCP) signaling domain"/>
    <property type="match status" value="1"/>
</dbReference>
<evidence type="ECO:0000256" key="1">
    <source>
        <dbReference type="ARBA" id="ARBA00004429"/>
    </source>
</evidence>
<evidence type="ECO:0000256" key="2">
    <source>
        <dbReference type="ARBA" id="ARBA00022519"/>
    </source>
</evidence>
<dbReference type="CDD" id="cd06225">
    <property type="entry name" value="HAMP"/>
    <property type="match status" value="1"/>
</dbReference>
<dbReference type="SMART" id="SM00283">
    <property type="entry name" value="MA"/>
    <property type="match status" value="1"/>
</dbReference>
<dbReference type="Proteomes" id="UP000326202">
    <property type="component" value="Chromosome"/>
</dbReference>
<gene>
    <name evidence="11" type="ORF">FRZ44_18680</name>
</gene>
<name>A0A5J6MGJ1_9PROT</name>
<dbReference type="PANTHER" id="PTHR32089:SF112">
    <property type="entry name" value="LYSOZYME-LIKE PROTEIN-RELATED"/>
    <property type="match status" value="1"/>
</dbReference>
<dbReference type="GO" id="GO:0005886">
    <property type="term" value="C:plasma membrane"/>
    <property type="evidence" value="ECO:0007669"/>
    <property type="project" value="UniProtKB-SubCell"/>
</dbReference>
<dbReference type="Pfam" id="PF12729">
    <property type="entry name" value="4HB_MCP_1"/>
    <property type="match status" value="1"/>
</dbReference>
<feature type="domain" description="T-SNARE coiled-coil homology" evidence="8">
    <location>
        <begin position="588"/>
        <end position="640"/>
    </location>
</feature>
<dbReference type="PANTHER" id="PTHR32089">
    <property type="entry name" value="METHYL-ACCEPTING CHEMOTAXIS PROTEIN MCPB"/>
    <property type="match status" value="1"/>
</dbReference>
<dbReference type="InterPro" id="IPR004089">
    <property type="entry name" value="MCPsignal_dom"/>
</dbReference>
<evidence type="ECO:0000256" key="5">
    <source>
        <dbReference type="PROSITE-ProRule" id="PRU00284"/>
    </source>
</evidence>
<evidence type="ECO:0000259" key="9">
    <source>
        <dbReference type="PROSITE" id="PS50885"/>
    </source>
</evidence>
<dbReference type="PROSITE" id="PS50885">
    <property type="entry name" value="HAMP"/>
    <property type="match status" value="1"/>
</dbReference>
<dbReference type="RefSeq" id="WP_225308620.1">
    <property type="nucleotide sequence ID" value="NZ_CP042906.1"/>
</dbReference>
<comment type="subcellular location">
    <subcellularLocation>
        <location evidence="1">Cell inner membrane</location>
        <topology evidence="1">Multi-pass membrane protein</topology>
    </subcellularLocation>
</comment>
<feature type="domain" description="HAMP" evidence="9">
    <location>
        <begin position="333"/>
        <end position="386"/>
    </location>
</feature>
<dbReference type="InterPro" id="IPR000727">
    <property type="entry name" value="T_SNARE_dom"/>
</dbReference>
<dbReference type="SMART" id="SM01358">
    <property type="entry name" value="HBM"/>
    <property type="match status" value="1"/>
</dbReference>
<dbReference type="AlphaFoldDB" id="A0A5J6MGJ1"/>
<dbReference type="PROSITE" id="PS50111">
    <property type="entry name" value="CHEMOTAXIS_TRANSDUC_2"/>
    <property type="match status" value="1"/>
</dbReference>
<proteinExistence type="inferred from homology"/>
<feature type="transmembrane region" description="Helical" evidence="6">
    <location>
        <begin position="25"/>
        <end position="47"/>
    </location>
</feature>
<evidence type="ECO:0000256" key="6">
    <source>
        <dbReference type="SAM" id="Phobius"/>
    </source>
</evidence>
<dbReference type="InterPro" id="IPR032255">
    <property type="entry name" value="HBM"/>
</dbReference>
<keyword evidence="2" id="KW-1003">Cell membrane</keyword>
<keyword evidence="6" id="KW-0812">Transmembrane</keyword>
<dbReference type="Pfam" id="PF00672">
    <property type="entry name" value="HAMP"/>
    <property type="match status" value="1"/>
</dbReference>
<protein>
    <submittedName>
        <fullName evidence="11">Methyl-accepting chemotaxis protein</fullName>
    </submittedName>
</protein>
<dbReference type="InterPro" id="IPR003660">
    <property type="entry name" value="HAMP_dom"/>
</dbReference>
<dbReference type="InterPro" id="IPR024478">
    <property type="entry name" value="HlyB_4HB_MCP"/>
</dbReference>
<evidence type="ECO:0000313" key="12">
    <source>
        <dbReference type="Proteomes" id="UP000326202"/>
    </source>
</evidence>
<dbReference type="PROSITE" id="PS51753">
    <property type="entry name" value="HBM"/>
    <property type="match status" value="1"/>
</dbReference>
<feature type="domain" description="HBM" evidence="10">
    <location>
        <begin position="59"/>
        <end position="299"/>
    </location>
</feature>
<keyword evidence="3 5" id="KW-0807">Transducer</keyword>
<dbReference type="PROSITE" id="PS50192">
    <property type="entry name" value="T_SNARE"/>
    <property type="match status" value="1"/>
</dbReference>
<keyword evidence="6" id="KW-1133">Transmembrane helix</keyword>
<accession>A0A5J6MGJ1</accession>
<feature type="domain" description="Methyl-accepting transducer" evidence="7">
    <location>
        <begin position="426"/>
        <end position="662"/>
    </location>
</feature>
<evidence type="ECO:0000313" key="11">
    <source>
        <dbReference type="EMBL" id="QEX16573.1"/>
    </source>
</evidence>
<dbReference type="GO" id="GO:0007165">
    <property type="term" value="P:signal transduction"/>
    <property type="evidence" value="ECO:0007669"/>
    <property type="project" value="UniProtKB-KW"/>
</dbReference>
<dbReference type="SMART" id="SM00304">
    <property type="entry name" value="HAMP"/>
    <property type="match status" value="1"/>
</dbReference>
<comment type="similarity">
    <text evidence="4">Belongs to the methyl-accepting chemotaxis (MCP) protein family.</text>
</comment>
<dbReference type="Gene3D" id="6.10.340.10">
    <property type="match status" value="1"/>
</dbReference>
<evidence type="ECO:0000259" key="8">
    <source>
        <dbReference type="PROSITE" id="PS50192"/>
    </source>
</evidence>
<evidence type="ECO:0000259" key="10">
    <source>
        <dbReference type="PROSITE" id="PS51753"/>
    </source>
</evidence>